<dbReference type="PROSITE" id="PS51419">
    <property type="entry name" value="RAB"/>
    <property type="match status" value="1"/>
</dbReference>
<feature type="binding site" evidence="6">
    <location>
        <begin position="166"/>
        <end position="172"/>
    </location>
    <ligand>
        <name>(6S)-NADPHX</name>
        <dbReference type="ChEBI" id="CHEBI:64076"/>
    </ligand>
</feature>
<evidence type="ECO:0000256" key="4">
    <source>
        <dbReference type="ARBA" id="ARBA00023027"/>
    </source>
</evidence>
<comment type="function">
    <text evidence="6">Catalyzes the dehydration of the S-form of NAD(P)HX at the expense of ATP, which is converted to ADP. Together with NAD(P)HX epimerase, which catalyzes the epimerization of the S- and R-forms, the enzyme allows the repair of both epimers of NAD(P)HX, a damaged form of NAD(P)H that is a result of enzymatic or heat-dependent hydration.</text>
</comment>
<keyword evidence="9" id="KW-1185">Reference proteome</keyword>
<dbReference type="Proteomes" id="UP000039865">
    <property type="component" value="Unassembled WGS sequence"/>
</dbReference>
<accession>A0A078B5I3</accession>
<dbReference type="Gene3D" id="3.40.1190.20">
    <property type="match status" value="1"/>
</dbReference>
<dbReference type="FunFam" id="3.40.50.300:FF:001447">
    <property type="entry name" value="Ras-related protein Rab-1B"/>
    <property type="match status" value="1"/>
</dbReference>
<dbReference type="InterPro" id="IPR027417">
    <property type="entry name" value="P-loop_NTPase"/>
</dbReference>
<keyword evidence="2 6" id="KW-0067">ATP-binding</keyword>
<dbReference type="Gene3D" id="3.40.50.300">
    <property type="entry name" value="P-loop containing nucleotide triphosphate hydrolases"/>
    <property type="match status" value="1"/>
</dbReference>
<comment type="catalytic activity">
    <reaction evidence="6">
        <text>(6S)-NADPHX + ATP = ADP + phosphate + NADPH + H(+)</text>
        <dbReference type="Rhea" id="RHEA:32231"/>
        <dbReference type="ChEBI" id="CHEBI:15378"/>
        <dbReference type="ChEBI" id="CHEBI:30616"/>
        <dbReference type="ChEBI" id="CHEBI:43474"/>
        <dbReference type="ChEBI" id="CHEBI:57783"/>
        <dbReference type="ChEBI" id="CHEBI:64076"/>
        <dbReference type="ChEBI" id="CHEBI:456216"/>
        <dbReference type="EC" id="4.2.1.93"/>
    </reaction>
</comment>
<keyword evidence="8" id="KW-0418">Kinase</keyword>
<dbReference type="InParanoid" id="A0A078B5I3"/>
<keyword evidence="6" id="KW-0597">Phosphoprotein</keyword>
<comment type="catalytic activity">
    <reaction evidence="6">
        <text>(6S)-NADHX + ATP = ADP + phosphate + NADH + H(+)</text>
        <dbReference type="Rhea" id="RHEA:19017"/>
        <dbReference type="ChEBI" id="CHEBI:15378"/>
        <dbReference type="ChEBI" id="CHEBI:30616"/>
        <dbReference type="ChEBI" id="CHEBI:43474"/>
        <dbReference type="ChEBI" id="CHEBI:57945"/>
        <dbReference type="ChEBI" id="CHEBI:64074"/>
        <dbReference type="ChEBI" id="CHEBI:456216"/>
        <dbReference type="EC" id="4.2.1.93"/>
    </reaction>
</comment>
<evidence type="ECO:0000256" key="6">
    <source>
        <dbReference type="HAMAP-Rule" id="MF_03157"/>
    </source>
</evidence>
<feature type="binding site" evidence="6">
    <location>
        <begin position="245"/>
        <end position="254"/>
    </location>
    <ligand>
        <name>ATP</name>
        <dbReference type="ChEBI" id="CHEBI:30616"/>
    </ligand>
</feature>
<dbReference type="GO" id="GO:0005525">
    <property type="term" value="F:GTP binding"/>
    <property type="evidence" value="ECO:0007669"/>
    <property type="project" value="InterPro"/>
</dbReference>
<dbReference type="InterPro" id="IPR029056">
    <property type="entry name" value="Ribokinase-like"/>
</dbReference>
<gene>
    <name evidence="8" type="primary">Contig6316.g6767</name>
    <name evidence="8" type="ORF">STYLEM_18924</name>
</gene>
<proteinExistence type="inferred from homology"/>
<evidence type="ECO:0000256" key="1">
    <source>
        <dbReference type="ARBA" id="ARBA00022741"/>
    </source>
</evidence>
<dbReference type="SMART" id="SM00174">
    <property type="entry name" value="RHO"/>
    <property type="match status" value="1"/>
</dbReference>
<organism evidence="8 9">
    <name type="scientific">Stylonychia lemnae</name>
    <name type="common">Ciliate</name>
    <dbReference type="NCBI Taxonomy" id="5949"/>
    <lineage>
        <taxon>Eukaryota</taxon>
        <taxon>Sar</taxon>
        <taxon>Alveolata</taxon>
        <taxon>Ciliophora</taxon>
        <taxon>Intramacronucleata</taxon>
        <taxon>Spirotrichea</taxon>
        <taxon>Stichotrichia</taxon>
        <taxon>Sporadotrichida</taxon>
        <taxon>Oxytrichidae</taxon>
        <taxon>Stylonychinae</taxon>
        <taxon>Stylonychia</taxon>
    </lineage>
</organism>
<feature type="binding site" evidence="6">
    <location>
        <position position="105"/>
    </location>
    <ligand>
        <name>(6S)-NADPHX</name>
        <dbReference type="ChEBI" id="CHEBI:64076"/>
    </ligand>
</feature>
<dbReference type="GO" id="GO:0005524">
    <property type="term" value="F:ATP binding"/>
    <property type="evidence" value="ECO:0007669"/>
    <property type="project" value="UniProtKB-KW"/>
</dbReference>
<dbReference type="Pfam" id="PF00071">
    <property type="entry name" value="Ras"/>
    <property type="match status" value="1"/>
</dbReference>
<evidence type="ECO:0000256" key="3">
    <source>
        <dbReference type="ARBA" id="ARBA00022857"/>
    </source>
</evidence>
<keyword evidence="3" id="KW-0521">NADP</keyword>
<dbReference type="GO" id="GO:0003924">
    <property type="term" value="F:GTPase activity"/>
    <property type="evidence" value="ECO:0007669"/>
    <property type="project" value="InterPro"/>
</dbReference>
<keyword evidence="1 6" id="KW-0547">Nucleotide-binding</keyword>
<name>A0A078B5I3_STYLE</name>
<sequence length="494" mass="55298">MQKAQINGSALIKMLLPKLESSMYKGQNGKILVIGGSKEYTGAPYYAGVSSLKAGGDIAHIICPEEASIPIKSYSPELIVHPCLNDIQETLKWMDACTSVVIGPGLGREEKLGQTLNEIIDKVQDNKQLKLVGDADFLWFISQSSHKFVIQEQIKQLGKQVILTPNIVEFQRFMHHEYNIKEYQKLELEFFESNRNTCGILDNDEVINKEVAQLSRAFNNCIILKKGVVDIITDGVTSYYVATEGSLKRCGGQGDILSGVLGAFVNYSENLPSDQFEQSQKSLLSVVAASHATRLISYAGYLDKTISLTAPDIINNMSQVTPVLANHVFLSDLLDSGVLFILTKKSNFKSQPSIHLFNNVQWDTAGQERYRTITNAYYRGADGIILVFDLYKRDSFNNLHSWLKEVEKHAKNDVHIIIIGNKADKEEPAEVTEADMQKFTADTGIQIYTASAKSGKNGLIKCQRKLIWVEQCWKSKKNERKQACEAKGEQRSHY</sequence>
<feature type="binding site" evidence="6">
    <location>
        <position position="255"/>
    </location>
    <ligand>
        <name>(6S)-NADPHX</name>
        <dbReference type="ChEBI" id="CHEBI:64076"/>
    </ligand>
</feature>
<dbReference type="InterPro" id="IPR005225">
    <property type="entry name" value="Small_GTP-bd"/>
</dbReference>
<dbReference type="PANTHER" id="PTHR12592:SF0">
    <property type="entry name" value="ATP-DEPENDENT (S)-NAD(P)H-HYDRATE DEHYDRATASE"/>
    <property type="match status" value="1"/>
</dbReference>
<protein>
    <recommendedName>
        <fullName evidence="6">ATP-dependent (S)-NAD(P)H-hydrate dehydratase</fullName>
        <ecNumber evidence="6">4.2.1.93</ecNumber>
    </recommendedName>
    <alternativeName>
        <fullName evidence="6">ATP-dependent NAD(P)HX dehydratase</fullName>
    </alternativeName>
</protein>
<dbReference type="InterPro" id="IPR000631">
    <property type="entry name" value="CARKD"/>
</dbReference>
<evidence type="ECO:0000313" key="9">
    <source>
        <dbReference type="Proteomes" id="UP000039865"/>
    </source>
</evidence>
<feature type="binding site" evidence="6">
    <location>
        <begin position="226"/>
        <end position="230"/>
    </location>
    <ligand>
        <name>ATP</name>
        <dbReference type="ChEBI" id="CHEBI:30616"/>
    </ligand>
</feature>
<dbReference type="GO" id="GO:0047453">
    <property type="term" value="F:ATP-dependent NAD(P)H-hydrate dehydratase activity"/>
    <property type="evidence" value="ECO:0007669"/>
    <property type="project" value="UniProtKB-UniRule"/>
</dbReference>
<dbReference type="SUPFAM" id="SSF52540">
    <property type="entry name" value="P-loop containing nucleoside triphosphate hydrolases"/>
    <property type="match status" value="1"/>
</dbReference>
<dbReference type="EMBL" id="CCKQ01017877">
    <property type="protein sequence ID" value="CDW89785.1"/>
    <property type="molecule type" value="Genomic_DNA"/>
</dbReference>
<dbReference type="HAMAP" id="MF_01965">
    <property type="entry name" value="NADHX_dehydratase"/>
    <property type="match status" value="1"/>
</dbReference>
<keyword evidence="5 6" id="KW-0456">Lyase</keyword>
<feature type="domain" description="YjeF C-terminal" evidence="7">
    <location>
        <begin position="8"/>
        <end position="324"/>
    </location>
</feature>
<reference evidence="8 9" key="1">
    <citation type="submission" date="2014-06" db="EMBL/GenBank/DDBJ databases">
        <authorList>
            <person name="Swart Estienne"/>
        </authorList>
    </citation>
    <scope>NUCLEOTIDE SEQUENCE [LARGE SCALE GENOMIC DNA]</scope>
    <source>
        <strain evidence="8 9">130c</strain>
    </source>
</reference>
<dbReference type="NCBIfam" id="TIGR00196">
    <property type="entry name" value="yjeF_cterm"/>
    <property type="match status" value="1"/>
</dbReference>
<dbReference type="OrthoDB" id="8110916at2759"/>
<evidence type="ECO:0000256" key="2">
    <source>
        <dbReference type="ARBA" id="ARBA00022840"/>
    </source>
</evidence>
<dbReference type="AlphaFoldDB" id="A0A078B5I3"/>
<dbReference type="PROSITE" id="PS51383">
    <property type="entry name" value="YJEF_C_3"/>
    <property type="match status" value="1"/>
</dbReference>
<comment type="similarity">
    <text evidence="6">Belongs to the NnrD/CARKD family.</text>
</comment>
<dbReference type="FunCoup" id="A0A078B5I3">
    <property type="interactions" value="90"/>
</dbReference>
<dbReference type="EC" id="4.2.1.93" evidence="6"/>
<evidence type="ECO:0000313" key="8">
    <source>
        <dbReference type="EMBL" id="CDW89785.1"/>
    </source>
</evidence>
<dbReference type="SUPFAM" id="SSF53613">
    <property type="entry name" value="Ribokinase-like"/>
    <property type="match status" value="1"/>
</dbReference>
<dbReference type="InterPro" id="IPR001806">
    <property type="entry name" value="Small_GTPase"/>
</dbReference>
<evidence type="ECO:0000256" key="5">
    <source>
        <dbReference type="ARBA" id="ARBA00023239"/>
    </source>
</evidence>
<dbReference type="GO" id="GO:0046496">
    <property type="term" value="P:nicotinamide nucleotide metabolic process"/>
    <property type="evidence" value="ECO:0007669"/>
    <property type="project" value="UniProtKB-UniRule"/>
</dbReference>
<dbReference type="SMART" id="SM00173">
    <property type="entry name" value="RAS"/>
    <property type="match status" value="1"/>
</dbReference>
<dbReference type="NCBIfam" id="TIGR00231">
    <property type="entry name" value="small_GTP"/>
    <property type="match status" value="1"/>
</dbReference>
<dbReference type="GO" id="GO:0110051">
    <property type="term" value="P:metabolite repair"/>
    <property type="evidence" value="ECO:0007669"/>
    <property type="project" value="TreeGrafter"/>
</dbReference>
<dbReference type="PANTHER" id="PTHR12592">
    <property type="entry name" value="ATP-DEPENDENT (S)-NAD(P)H-HYDRATE DEHYDRATASE FAMILY MEMBER"/>
    <property type="match status" value="1"/>
</dbReference>
<keyword evidence="8" id="KW-0808">Transferase</keyword>
<keyword evidence="4 6" id="KW-0520">NAD</keyword>
<dbReference type="CDD" id="cd00154">
    <property type="entry name" value="Rab"/>
    <property type="match status" value="1"/>
</dbReference>
<dbReference type="InterPro" id="IPR017953">
    <property type="entry name" value="Carbohydrate_kinase_pred_CS"/>
</dbReference>
<comment type="cofactor">
    <cofactor evidence="6">
        <name>Mg(2+)</name>
        <dbReference type="ChEBI" id="CHEBI:18420"/>
    </cofactor>
</comment>
<dbReference type="Pfam" id="PF01256">
    <property type="entry name" value="Carb_kinase"/>
    <property type="match status" value="1"/>
</dbReference>
<dbReference type="CDD" id="cd01171">
    <property type="entry name" value="YXKO-related"/>
    <property type="match status" value="1"/>
</dbReference>
<evidence type="ECO:0000259" key="7">
    <source>
        <dbReference type="PROSITE" id="PS51383"/>
    </source>
</evidence>
<dbReference type="SMART" id="SM00175">
    <property type="entry name" value="RAB"/>
    <property type="match status" value="1"/>
</dbReference>
<dbReference type="GO" id="GO:0016301">
    <property type="term" value="F:kinase activity"/>
    <property type="evidence" value="ECO:0007669"/>
    <property type="project" value="UniProtKB-KW"/>
</dbReference>
<dbReference type="PROSITE" id="PS01049">
    <property type="entry name" value="YJEF_C_1"/>
    <property type="match status" value="1"/>
</dbReference>